<dbReference type="AlphaFoldDB" id="A0AAV6H429"/>
<sequence length="329" mass="36893">MDEIAQQMDRNHKQACINLEKATQFITQVLQHEVVRNQELCVLICRLEEREAEASRSLTEQVDSNRQLRLQTDELQKRLETKDNSLTQANQTVALLRNELRVLRRQLQKLQCKDGTFQDGNEWVEGGESKVKAEVSSDGESPTVLFDDQKLLEGPLSGIKEKEDTHGFDDHGYGEHRQSAVETADPGAEETISAAEDIKTELIEEEEGQSNMTPILRLEMDLPSDDPVSLAQLCGGSVGLVDWARVQGQRGMEEEMRRWKSDGDQSENRPCASSFADPLENPTSSWTQQTVASSSSSTELEEGRSFSYPPSDKSFSSQLKTTRRGCLTV</sequence>
<keyword evidence="4" id="KW-1185">Reference proteome</keyword>
<dbReference type="InterPro" id="IPR008672">
    <property type="entry name" value="Mad1"/>
</dbReference>
<gene>
    <name evidence="3" type="ORF">AALO_G00060980</name>
</gene>
<feature type="coiled-coil region" evidence="1">
    <location>
        <begin position="65"/>
        <end position="113"/>
    </location>
</feature>
<proteinExistence type="predicted"/>
<dbReference type="Pfam" id="PF05557">
    <property type="entry name" value="MAD"/>
    <property type="match status" value="1"/>
</dbReference>
<evidence type="ECO:0000313" key="4">
    <source>
        <dbReference type="Proteomes" id="UP000823561"/>
    </source>
</evidence>
<keyword evidence="1" id="KW-0175">Coiled coil</keyword>
<organism evidence="3 4">
    <name type="scientific">Alosa alosa</name>
    <name type="common">allis shad</name>
    <dbReference type="NCBI Taxonomy" id="278164"/>
    <lineage>
        <taxon>Eukaryota</taxon>
        <taxon>Metazoa</taxon>
        <taxon>Chordata</taxon>
        <taxon>Craniata</taxon>
        <taxon>Vertebrata</taxon>
        <taxon>Euteleostomi</taxon>
        <taxon>Actinopterygii</taxon>
        <taxon>Neopterygii</taxon>
        <taxon>Teleostei</taxon>
        <taxon>Clupei</taxon>
        <taxon>Clupeiformes</taxon>
        <taxon>Clupeoidei</taxon>
        <taxon>Clupeidae</taxon>
        <taxon>Alosa</taxon>
    </lineage>
</organism>
<reference evidence="3" key="1">
    <citation type="submission" date="2020-10" db="EMBL/GenBank/DDBJ databases">
        <title>Chromosome-scale genome assembly of the Allis shad, Alosa alosa.</title>
        <authorList>
            <person name="Margot Z."/>
            <person name="Christophe K."/>
            <person name="Cabau C."/>
            <person name="Louis A."/>
            <person name="Berthelot C."/>
            <person name="Parey E."/>
            <person name="Roest Crollius H."/>
            <person name="Montfort J."/>
            <person name="Robinson-Rechavi M."/>
            <person name="Bucao C."/>
            <person name="Bouchez O."/>
            <person name="Gislard M."/>
            <person name="Lluch J."/>
            <person name="Milhes M."/>
            <person name="Lampietro C."/>
            <person name="Lopez Roques C."/>
            <person name="Donnadieu C."/>
            <person name="Braasch I."/>
            <person name="Desvignes T."/>
            <person name="Postlethwait J."/>
            <person name="Bobe J."/>
            <person name="Guiguen Y."/>
        </authorList>
    </citation>
    <scope>NUCLEOTIDE SEQUENCE</scope>
    <source>
        <strain evidence="3">M-15738</strain>
        <tissue evidence="3">Blood</tissue>
    </source>
</reference>
<dbReference type="GO" id="GO:0007094">
    <property type="term" value="P:mitotic spindle assembly checkpoint signaling"/>
    <property type="evidence" value="ECO:0007669"/>
    <property type="project" value="InterPro"/>
</dbReference>
<evidence type="ECO:0000256" key="2">
    <source>
        <dbReference type="SAM" id="MobiDB-lite"/>
    </source>
</evidence>
<evidence type="ECO:0000256" key="1">
    <source>
        <dbReference type="SAM" id="Coils"/>
    </source>
</evidence>
<dbReference type="Proteomes" id="UP000823561">
    <property type="component" value="Chromosome 5"/>
</dbReference>
<feature type="region of interest" description="Disordered" evidence="2">
    <location>
        <begin position="249"/>
        <end position="329"/>
    </location>
</feature>
<accession>A0AAV6H429</accession>
<feature type="compositionally biased region" description="Low complexity" evidence="2">
    <location>
        <begin position="283"/>
        <end position="298"/>
    </location>
</feature>
<comment type="caution">
    <text evidence="3">The sequence shown here is derived from an EMBL/GenBank/DDBJ whole genome shotgun (WGS) entry which is preliminary data.</text>
</comment>
<evidence type="ECO:0000313" key="3">
    <source>
        <dbReference type="EMBL" id="KAG5280521.1"/>
    </source>
</evidence>
<protein>
    <submittedName>
        <fullName evidence="3">Uncharacterized protein</fullName>
    </submittedName>
</protein>
<name>A0AAV6H429_9TELE</name>
<feature type="compositionally biased region" description="Basic and acidic residues" evidence="2">
    <location>
        <begin position="251"/>
        <end position="267"/>
    </location>
</feature>
<dbReference type="EMBL" id="JADWDJ010000005">
    <property type="protein sequence ID" value="KAG5280521.1"/>
    <property type="molecule type" value="Genomic_DNA"/>
</dbReference>